<proteinExistence type="predicted"/>
<name>A0A2J7TJ40_METSI</name>
<evidence type="ECO:0000313" key="2">
    <source>
        <dbReference type="Proteomes" id="UP000236286"/>
    </source>
</evidence>
<sequence length="98" mass="10925">MRCGILTGLPHMALRQGDDDLAVATSPVRDQGRLIGWRRDQARSARNRCCSTVDKPPGIQHETSVSRLQFRFRPLPMGHGEIDASPCLVQHKATKGRH</sequence>
<dbReference type="AlphaFoldDB" id="A0A2J7TJ40"/>
<evidence type="ECO:0000313" key="1">
    <source>
        <dbReference type="EMBL" id="PNG26766.1"/>
    </source>
</evidence>
<dbReference type="Proteomes" id="UP000236286">
    <property type="component" value="Unassembled WGS sequence"/>
</dbReference>
<protein>
    <submittedName>
        <fullName evidence="1">Uncharacterized protein</fullName>
    </submittedName>
</protein>
<accession>A0A2J7TJ40</accession>
<organism evidence="1 2">
    <name type="scientific">Methylocella silvestris</name>
    <dbReference type="NCBI Taxonomy" id="199596"/>
    <lineage>
        <taxon>Bacteria</taxon>
        <taxon>Pseudomonadati</taxon>
        <taxon>Pseudomonadota</taxon>
        <taxon>Alphaproteobacteria</taxon>
        <taxon>Hyphomicrobiales</taxon>
        <taxon>Beijerinckiaceae</taxon>
        <taxon>Methylocella</taxon>
    </lineage>
</organism>
<comment type="caution">
    <text evidence="1">The sequence shown here is derived from an EMBL/GenBank/DDBJ whole genome shotgun (WGS) entry which is preliminary data.</text>
</comment>
<dbReference type="EMBL" id="PDZR01000005">
    <property type="protein sequence ID" value="PNG26766.1"/>
    <property type="molecule type" value="Genomic_DNA"/>
</dbReference>
<gene>
    <name evidence="1" type="ORF">CR492_07245</name>
</gene>
<reference evidence="1 2" key="1">
    <citation type="submission" date="2017-10" db="EMBL/GenBank/DDBJ databases">
        <title>Genome announcement of Methylocella silvestris TVC from permafrost.</title>
        <authorList>
            <person name="Wang J."/>
            <person name="Geng K."/>
            <person name="Ul-Haque F."/>
            <person name="Crombie A.T."/>
            <person name="Street L.E."/>
            <person name="Wookey P.A."/>
            <person name="Murrell J.C."/>
            <person name="Pratscher J."/>
        </authorList>
    </citation>
    <scope>NUCLEOTIDE SEQUENCE [LARGE SCALE GENOMIC DNA]</scope>
    <source>
        <strain evidence="1 2">TVC</strain>
    </source>
</reference>